<dbReference type="AlphaFoldDB" id="A0A6G3ZZ59"/>
<reference evidence="2" key="1">
    <citation type="submission" date="2020-02" db="EMBL/GenBank/DDBJ databases">
        <authorList>
            <person name="Shen X.-R."/>
            <person name="Zhang Y.-X."/>
        </authorList>
    </citation>
    <scope>NUCLEOTIDE SEQUENCE</scope>
    <source>
        <strain evidence="2">SYP-B3998</strain>
    </source>
</reference>
<comment type="caution">
    <text evidence="2">The sequence shown here is derived from an EMBL/GenBank/DDBJ whole genome shotgun (WGS) entry which is preliminary data.</text>
</comment>
<proteinExistence type="predicted"/>
<feature type="domain" description="Polymerase nucleotidyl transferase" evidence="1">
    <location>
        <begin position="6"/>
        <end position="76"/>
    </location>
</feature>
<evidence type="ECO:0000313" key="2">
    <source>
        <dbReference type="EMBL" id="NEW06861.1"/>
    </source>
</evidence>
<dbReference type="InterPro" id="IPR002934">
    <property type="entry name" value="Polymerase_NTP_transf_dom"/>
</dbReference>
<name>A0A6G3ZZ59_9BACL</name>
<sequence>MEPEHIDFFIFGSYLYSVNPNDVDLIVIYDSHIYNGTNIFYECFKLINLIEETLGLPVDVTYLSIDEEIETQFVKIVEAKSINDIFNIGINHCK</sequence>
<dbReference type="RefSeq" id="WP_163946609.1">
    <property type="nucleotide sequence ID" value="NZ_JAAIKC010000003.1"/>
</dbReference>
<dbReference type="GO" id="GO:0016779">
    <property type="term" value="F:nucleotidyltransferase activity"/>
    <property type="evidence" value="ECO:0007669"/>
    <property type="project" value="InterPro"/>
</dbReference>
<dbReference type="Pfam" id="PF01909">
    <property type="entry name" value="NTP_transf_2"/>
    <property type="match status" value="1"/>
</dbReference>
<accession>A0A6G3ZZ59</accession>
<gene>
    <name evidence="2" type="ORF">GK047_12680</name>
</gene>
<protein>
    <recommendedName>
        <fullName evidence="1">Polymerase nucleotidyl transferase domain-containing protein</fullName>
    </recommendedName>
</protein>
<evidence type="ECO:0000259" key="1">
    <source>
        <dbReference type="Pfam" id="PF01909"/>
    </source>
</evidence>
<dbReference type="EMBL" id="JAAIKC010000003">
    <property type="protein sequence ID" value="NEW06861.1"/>
    <property type="molecule type" value="Genomic_DNA"/>
</dbReference>
<organism evidence="2">
    <name type="scientific">Paenibacillus sp. SYP-B3998</name>
    <dbReference type="NCBI Taxonomy" id="2678564"/>
    <lineage>
        <taxon>Bacteria</taxon>
        <taxon>Bacillati</taxon>
        <taxon>Bacillota</taxon>
        <taxon>Bacilli</taxon>
        <taxon>Bacillales</taxon>
        <taxon>Paenibacillaceae</taxon>
        <taxon>Paenibacillus</taxon>
    </lineage>
</organism>